<gene>
    <name evidence="2" type="ordered locus">Hoch_5218</name>
</gene>
<dbReference type="RefSeq" id="WP_012830296.1">
    <property type="nucleotide sequence ID" value="NC_013440.1"/>
</dbReference>
<evidence type="ECO:0000313" key="3">
    <source>
        <dbReference type="Proteomes" id="UP000001880"/>
    </source>
</evidence>
<reference evidence="2 3" key="1">
    <citation type="journal article" date="2010" name="Stand. Genomic Sci.">
        <title>Complete genome sequence of Haliangium ochraceum type strain (SMP-2).</title>
        <authorList>
            <consortium name="US DOE Joint Genome Institute (JGI-PGF)"/>
            <person name="Ivanova N."/>
            <person name="Daum C."/>
            <person name="Lang E."/>
            <person name="Abt B."/>
            <person name="Kopitz M."/>
            <person name="Saunders E."/>
            <person name="Lapidus A."/>
            <person name="Lucas S."/>
            <person name="Glavina Del Rio T."/>
            <person name="Nolan M."/>
            <person name="Tice H."/>
            <person name="Copeland A."/>
            <person name="Cheng J.F."/>
            <person name="Chen F."/>
            <person name="Bruce D."/>
            <person name="Goodwin L."/>
            <person name="Pitluck S."/>
            <person name="Mavromatis K."/>
            <person name="Pati A."/>
            <person name="Mikhailova N."/>
            <person name="Chen A."/>
            <person name="Palaniappan K."/>
            <person name="Land M."/>
            <person name="Hauser L."/>
            <person name="Chang Y.J."/>
            <person name="Jeffries C.D."/>
            <person name="Detter J.C."/>
            <person name="Brettin T."/>
            <person name="Rohde M."/>
            <person name="Goker M."/>
            <person name="Bristow J."/>
            <person name="Markowitz V."/>
            <person name="Eisen J.A."/>
            <person name="Hugenholtz P."/>
            <person name="Kyrpides N.C."/>
            <person name="Klenk H.P."/>
        </authorList>
    </citation>
    <scope>NUCLEOTIDE SEQUENCE [LARGE SCALE GENOMIC DNA]</scope>
    <source>
        <strain evidence="3">DSM 14365 / CIP 107738 / JCM 11303 / AJ 13395 / SMP-2</strain>
    </source>
</reference>
<dbReference type="AlphaFoldDB" id="D0LXE9"/>
<name>D0LXE9_HALO1</name>
<sequence length="73" mass="8388">MKKLFLITLLLGGLGMWTAPGCIVRTRPAHTHHNVHKHPKAKRHHHKRHKRARCARGAHWNGHKCVHGGGRKY</sequence>
<dbReference type="STRING" id="502025.Hoch_5218"/>
<evidence type="ECO:0000313" key="2">
    <source>
        <dbReference type="EMBL" id="ACY17704.1"/>
    </source>
</evidence>
<feature type="region of interest" description="Disordered" evidence="1">
    <location>
        <begin position="31"/>
        <end position="55"/>
    </location>
</feature>
<keyword evidence="3" id="KW-1185">Reference proteome</keyword>
<evidence type="ECO:0000256" key="1">
    <source>
        <dbReference type="SAM" id="MobiDB-lite"/>
    </source>
</evidence>
<protein>
    <submittedName>
        <fullName evidence="2">Uncharacterized protein</fullName>
    </submittedName>
</protein>
<dbReference type="HOGENOM" id="CLU_2699597_0_0_7"/>
<accession>D0LXE9</accession>
<organism evidence="2 3">
    <name type="scientific">Haliangium ochraceum (strain DSM 14365 / JCM 11303 / SMP-2)</name>
    <dbReference type="NCBI Taxonomy" id="502025"/>
    <lineage>
        <taxon>Bacteria</taxon>
        <taxon>Pseudomonadati</taxon>
        <taxon>Myxococcota</taxon>
        <taxon>Polyangia</taxon>
        <taxon>Haliangiales</taxon>
        <taxon>Kofleriaceae</taxon>
        <taxon>Haliangium</taxon>
    </lineage>
</organism>
<dbReference type="KEGG" id="hoh:Hoch_5218"/>
<dbReference type="Proteomes" id="UP000001880">
    <property type="component" value="Chromosome"/>
</dbReference>
<dbReference type="EMBL" id="CP001804">
    <property type="protein sequence ID" value="ACY17704.1"/>
    <property type="molecule type" value="Genomic_DNA"/>
</dbReference>
<proteinExistence type="predicted"/>